<reference evidence="6" key="1">
    <citation type="submission" date="2018-05" db="EMBL/GenBank/DDBJ databases">
        <authorList>
            <person name="Lanie J.A."/>
            <person name="Ng W.-L."/>
            <person name="Kazmierczak K.M."/>
            <person name="Andrzejewski T.M."/>
            <person name="Davidsen T.M."/>
            <person name="Wayne K.J."/>
            <person name="Tettelin H."/>
            <person name="Glass J.I."/>
            <person name="Rusch D."/>
            <person name="Podicherti R."/>
            <person name="Tsui H.-C.T."/>
            <person name="Winkler M.E."/>
        </authorList>
    </citation>
    <scope>NUCLEOTIDE SEQUENCE</scope>
</reference>
<organism evidence="6">
    <name type="scientific">marine metagenome</name>
    <dbReference type="NCBI Taxonomy" id="408172"/>
    <lineage>
        <taxon>unclassified sequences</taxon>
        <taxon>metagenomes</taxon>
        <taxon>ecological metagenomes</taxon>
    </lineage>
</organism>
<dbReference type="InterPro" id="IPR010652">
    <property type="entry name" value="DUF1232"/>
</dbReference>
<accession>A0A381TPD7</accession>
<keyword evidence="3" id="KW-1133">Transmembrane helix</keyword>
<evidence type="ECO:0000256" key="3">
    <source>
        <dbReference type="ARBA" id="ARBA00022989"/>
    </source>
</evidence>
<keyword evidence="2" id="KW-0812">Transmembrane</keyword>
<sequence>MRIDRVRDELILCIALVRSWIHGEYDGVSRQTIVAVTAALLYFVVPLDVIPDFLIGVGFIDDASVVGYVMTMLAAEMDTFRRWQEREVEREDKVAEADLGEEEIV</sequence>
<dbReference type="Pfam" id="PF06803">
    <property type="entry name" value="DUF1232"/>
    <property type="match status" value="1"/>
</dbReference>
<dbReference type="GO" id="GO:0012505">
    <property type="term" value="C:endomembrane system"/>
    <property type="evidence" value="ECO:0007669"/>
    <property type="project" value="UniProtKB-SubCell"/>
</dbReference>
<keyword evidence="4" id="KW-0472">Membrane</keyword>
<evidence type="ECO:0000313" key="6">
    <source>
        <dbReference type="EMBL" id="SVA17915.1"/>
    </source>
</evidence>
<name>A0A381TPD7_9ZZZZ</name>
<dbReference type="AlphaFoldDB" id="A0A381TPD7"/>
<evidence type="ECO:0000256" key="2">
    <source>
        <dbReference type="ARBA" id="ARBA00022692"/>
    </source>
</evidence>
<feature type="domain" description="DUF1232" evidence="5">
    <location>
        <begin position="33"/>
        <end position="67"/>
    </location>
</feature>
<proteinExistence type="predicted"/>
<evidence type="ECO:0000256" key="1">
    <source>
        <dbReference type="ARBA" id="ARBA00004127"/>
    </source>
</evidence>
<evidence type="ECO:0000256" key="4">
    <source>
        <dbReference type="ARBA" id="ARBA00023136"/>
    </source>
</evidence>
<comment type="subcellular location">
    <subcellularLocation>
        <location evidence="1">Endomembrane system</location>
        <topology evidence="1">Multi-pass membrane protein</topology>
    </subcellularLocation>
</comment>
<evidence type="ECO:0000259" key="5">
    <source>
        <dbReference type="Pfam" id="PF06803"/>
    </source>
</evidence>
<gene>
    <name evidence="6" type="ORF">METZ01_LOCUS70769</name>
</gene>
<dbReference type="EMBL" id="UINC01004934">
    <property type="protein sequence ID" value="SVA17915.1"/>
    <property type="molecule type" value="Genomic_DNA"/>
</dbReference>
<protein>
    <recommendedName>
        <fullName evidence="5">DUF1232 domain-containing protein</fullName>
    </recommendedName>
</protein>